<evidence type="ECO:0000256" key="7">
    <source>
        <dbReference type="ARBA" id="ARBA00051712"/>
    </source>
</evidence>
<reference evidence="10" key="1">
    <citation type="submission" date="2021-01" db="EMBL/GenBank/DDBJ databases">
        <title>Genome public.</title>
        <authorList>
            <person name="Liu C."/>
            <person name="Sun Q."/>
        </authorList>
    </citation>
    <scope>NUCLEOTIDE SEQUENCE</scope>
    <source>
        <strain evidence="10">M6</strain>
    </source>
</reference>
<feature type="active site" description="Proton acceptor" evidence="8">
    <location>
        <position position="225"/>
    </location>
</feature>
<dbReference type="RefSeq" id="WP_201426989.1">
    <property type="nucleotide sequence ID" value="NZ_JAEQMG010000040.1"/>
</dbReference>
<evidence type="ECO:0000256" key="5">
    <source>
        <dbReference type="ARBA" id="ARBA00023154"/>
    </source>
</evidence>
<feature type="binding site" evidence="8">
    <location>
        <position position="198"/>
    </location>
    <ligand>
        <name>substrate</name>
    </ligand>
</feature>
<dbReference type="NCBIfam" id="TIGR00652">
    <property type="entry name" value="DapF"/>
    <property type="match status" value="1"/>
</dbReference>
<dbReference type="EMBL" id="JAEQMG010000040">
    <property type="protein sequence ID" value="MBK6087691.1"/>
    <property type="molecule type" value="Genomic_DNA"/>
</dbReference>
<evidence type="ECO:0000256" key="4">
    <source>
        <dbReference type="ARBA" id="ARBA00022605"/>
    </source>
</evidence>
<dbReference type="GO" id="GO:0008837">
    <property type="term" value="F:diaminopimelate epimerase activity"/>
    <property type="evidence" value="ECO:0007669"/>
    <property type="project" value="UniProtKB-UniRule"/>
</dbReference>
<evidence type="ECO:0000256" key="9">
    <source>
        <dbReference type="PROSITE-ProRule" id="PRU10125"/>
    </source>
</evidence>
<feature type="binding site" evidence="8">
    <location>
        <begin position="226"/>
        <end position="227"/>
    </location>
    <ligand>
        <name>substrate</name>
    </ligand>
</feature>
<keyword evidence="4 8" id="KW-0028">Amino-acid biosynthesis</keyword>
<sequence>MKKLRFTKMHGISNDYVYISTFDQPEEDWEQLAIRLSDRRTGIGGDGIILVCPSDVADAKMRIFNADGSEGKMCGNGIRCVGKFVYDKGLVPAEKTTITIDTLSGIKTLELTVKDGKVQSARVDMEAAILRPADIPVRYDGDRMIDAPLEVDGRIWNVTAVSMGNPHCVTFVDDVDSLDLEKIGPHFENHPIFPERVNTEFVKVIDDHTLQMRVWERGSGETWACGTGACATAVAACLNGYCKKGDDITVHLRGGDLVIRYTDDTVIMTGPASTVFEGTVEI</sequence>
<dbReference type="EC" id="5.1.1.7" evidence="3 8"/>
<feature type="binding site" evidence="8">
    <location>
        <position position="165"/>
    </location>
    <ligand>
        <name>substrate</name>
    </ligand>
</feature>
<feature type="binding site" evidence="8">
    <location>
        <begin position="75"/>
        <end position="76"/>
    </location>
    <ligand>
        <name>substrate</name>
    </ligand>
</feature>
<keyword evidence="8" id="KW-0963">Cytoplasm</keyword>
<evidence type="ECO:0000256" key="2">
    <source>
        <dbReference type="ARBA" id="ARBA00010219"/>
    </source>
</evidence>
<feature type="active site" description="Proton donor" evidence="8">
    <location>
        <position position="74"/>
    </location>
</feature>
<keyword evidence="6 8" id="KW-0413">Isomerase</keyword>
<proteinExistence type="inferred from homology"/>
<evidence type="ECO:0000313" key="11">
    <source>
        <dbReference type="Proteomes" id="UP000633365"/>
    </source>
</evidence>
<dbReference type="SUPFAM" id="SSF54506">
    <property type="entry name" value="Diaminopimelate epimerase-like"/>
    <property type="match status" value="1"/>
</dbReference>
<keyword evidence="11" id="KW-1185">Reference proteome</keyword>
<comment type="similarity">
    <text evidence="2 8">Belongs to the diaminopimelate epimerase family.</text>
</comment>
<keyword evidence="5 8" id="KW-0457">Lysine biosynthesis</keyword>
<evidence type="ECO:0000256" key="3">
    <source>
        <dbReference type="ARBA" id="ARBA00013080"/>
    </source>
</evidence>
<protein>
    <recommendedName>
        <fullName evidence="3 8">Diaminopimelate epimerase</fullName>
        <shortName evidence="8">DAP epimerase</shortName>
        <ecNumber evidence="3 8">5.1.1.7</ecNumber>
    </recommendedName>
    <alternativeName>
        <fullName evidence="8">PLP-independent amino acid racemase</fullName>
    </alternativeName>
</protein>
<dbReference type="Proteomes" id="UP000633365">
    <property type="component" value="Unassembled WGS sequence"/>
</dbReference>
<dbReference type="InterPro" id="IPR018510">
    <property type="entry name" value="DAP_epimerase_AS"/>
</dbReference>
<comment type="function">
    <text evidence="8">Catalyzes the stereoinversion of LL-2,6-diaminopimelate (L,L-DAP) to meso-diaminopimelate (meso-DAP), a precursor of L-lysine and an essential component of the bacterial peptidoglycan.</text>
</comment>
<accession>A0A934TY45</accession>
<gene>
    <name evidence="8" type="primary">dapF</name>
    <name evidence="10" type="ORF">JKK62_03325</name>
</gene>
<dbReference type="PROSITE" id="PS01326">
    <property type="entry name" value="DAP_EPIMERASE"/>
    <property type="match status" value="1"/>
</dbReference>
<feature type="site" description="Could be important to modulate the pK values of the two catalytic cysteine residues" evidence="8">
    <location>
        <position position="216"/>
    </location>
</feature>
<feature type="active site" evidence="9">
    <location>
        <position position="74"/>
    </location>
</feature>
<evidence type="ECO:0000256" key="8">
    <source>
        <dbReference type="HAMAP-Rule" id="MF_00197"/>
    </source>
</evidence>
<dbReference type="Gene3D" id="3.10.310.10">
    <property type="entry name" value="Diaminopimelate Epimerase, Chain A, domain 1"/>
    <property type="match status" value="2"/>
</dbReference>
<dbReference type="HAMAP" id="MF_00197">
    <property type="entry name" value="DAP_epimerase"/>
    <property type="match status" value="1"/>
</dbReference>
<dbReference type="PANTHER" id="PTHR31689:SF0">
    <property type="entry name" value="DIAMINOPIMELATE EPIMERASE"/>
    <property type="match status" value="1"/>
</dbReference>
<dbReference type="GO" id="GO:0005829">
    <property type="term" value="C:cytosol"/>
    <property type="evidence" value="ECO:0007669"/>
    <property type="project" value="TreeGrafter"/>
</dbReference>
<evidence type="ECO:0000256" key="6">
    <source>
        <dbReference type="ARBA" id="ARBA00023235"/>
    </source>
</evidence>
<comment type="subunit">
    <text evidence="8">Homodimer.</text>
</comment>
<feature type="site" description="Could be important to modulate the pK values of the two catalytic cysteine residues" evidence="8">
    <location>
        <position position="167"/>
    </location>
</feature>
<name>A0A934TY45_9FIRM</name>
<feature type="binding site" evidence="8">
    <location>
        <position position="65"/>
    </location>
    <ligand>
        <name>substrate</name>
    </ligand>
</feature>
<evidence type="ECO:0000313" key="10">
    <source>
        <dbReference type="EMBL" id="MBK6087691.1"/>
    </source>
</evidence>
<comment type="subcellular location">
    <subcellularLocation>
        <location evidence="8">Cytoplasm</location>
    </subcellularLocation>
</comment>
<feature type="binding site" evidence="8">
    <location>
        <begin position="216"/>
        <end position="217"/>
    </location>
    <ligand>
        <name>substrate</name>
    </ligand>
</feature>
<evidence type="ECO:0000256" key="1">
    <source>
        <dbReference type="ARBA" id="ARBA00005196"/>
    </source>
</evidence>
<comment type="pathway">
    <text evidence="1 8">Amino-acid biosynthesis; L-lysine biosynthesis via DAP pathway; DL-2,6-diaminopimelate from LL-2,6-diaminopimelate: step 1/1.</text>
</comment>
<comment type="caution">
    <text evidence="10">The sequence shown here is derived from an EMBL/GenBank/DDBJ whole genome shotgun (WGS) entry which is preliminary data.</text>
</comment>
<dbReference type="Pfam" id="PF01678">
    <property type="entry name" value="DAP_epimerase"/>
    <property type="match status" value="2"/>
</dbReference>
<comment type="catalytic activity">
    <reaction evidence="7 8">
        <text>(2S,6S)-2,6-diaminopimelate = meso-2,6-diaminopimelate</text>
        <dbReference type="Rhea" id="RHEA:15393"/>
        <dbReference type="ChEBI" id="CHEBI:57609"/>
        <dbReference type="ChEBI" id="CHEBI:57791"/>
        <dbReference type="EC" id="5.1.1.7"/>
    </reaction>
</comment>
<dbReference type="InterPro" id="IPR001653">
    <property type="entry name" value="DAP_epimerase_DapF"/>
</dbReference>
<feature type="binding site" evidence="8">
    <location>
        <position position="14"/>
    </location>
    <ligand>
        <name>substrate</name>
    </ligand>
</feature>
<dbReference type="AlphaFoldDB" id="A0A934TY45"/>
<organism evidence="10 11">
    <name type="scientific">Ruminococcus difficilis</name>
    <dbReference type="NCBI Taxonomy" id="2763069"/>
    <lineage>
        <taxon>Bacteria</taxon>
        <taxon>Bacillati</taxon>
        <taxon>Bacillota</taxon>
        <taxon>Clostridia</taxon>
        <taxon>Eubacteriales</taxon>
        <taxon>Oscillospiraceae</taxon>
        <taxon>Ruminococcus</taxon>
    </lineage>
</organism>
<comment type="caution">
    <text evidence="8">Lacks conserved residue(s) required for the propagation of feature annotation.</text>
</comment>
<dbReference type="GO" id="GO:0009089">
    <property type="term" value="P:lysine biosynthetic process via diaminopimelate"/>
    <property type="evidence" value="ECO:0007669"/>
    <property type="project" value="UniProtKB-UniRule"/>
</dbReference>
<dbReference type="PANTHER" id="PTHR31689">
    <property type="entry name" value="DIAMINOPIMELATE EPIMERASE, CHLOROPLASTIC"/>
    <property type="match status" value="1"/>
</dbReference>